<evidence type="ECO:0000313" key="10">
    <source>
        <dbReference type="EMBL" id="MFC0082649.1"/>
    </source>
</evidence>
<feature type="transmembrane region" description="Helical" evidence="8">
    <location>
        <begin position="51"/>
        <end position="74"/>
    </location>
</feature>
<keyword evidence="6 8" id="KW-0472">Membrane</keyword>
<gene>
    <name evidence="10" type="ORF">ACFFRE_10945</name>
</gene>
<sequence>MLALLNPTSLVASSGYAAIFLLCVAQSCCVPTSSELTMGFAGVLAAEGRLGLPQVIVVGAVGELLGAYVAWFIGRMAGRAVVDRYGKYLLLSHRDLDRAEAWYDRHPRFGVLGSRLLPVIRNFVALPAGIAEVPLARFGILTFIGSLIWDAAMALIGYSVGQRWQEVMKGFNDAGYVLAVLVVAAVAVFIWHRWHAYRAATAAEGAGAHDAPTSGTGTEQLDADGSVMARSRPRGRHLAGTSRPDRPAPSGLQLPKGVLRVRQPSKGPAPLPRRS</sequence>
<evidence type="ECO:0000259" key="9">
    <source>
        <dbReference type="Pfam" id="PF09335"/>
    </source>
</evidence>
<dbReference type="RefSeq" id="WP_377790265.1">
    <property type="nucleotide sequence ID" value="NZ_JBHLYQ010000129.1"/>
</dbReference>
<dbReference type="Proteomes" id="UP001589788">
    <property type="component" value="Unassembled WGS sequence"/>
</dbReference>
<accession>A0ABV6C8N2</accession>
<dbReference type="InterPro" id="IPR032816">
    <property type="entry name" value="VTT_dom"/>
</dbReference>
<proteinExistence type="inferred from homology"/>
<reference evidence="10 11" key="1">
    <citation type="submission" date="2024-09" db="EMBL/GenBank/DDBJ databases">
        <authorList>
            <person name="Sun Q."/>
            <person name="Mori K."/>
        </authorList>
    </citation>
    <scope>NUCLEOTIDE SEQUENCE [LARGE SCALE GENOMIC DNA]</scope>
    <source>
        <strain evidence="10 11">JCM 15389</strain>
    </source>
</reference>
<feature type="domain" description="VTT" evidence="9">
    <location>
        <begin position="34"/>
        <end position="158"/>
    </location>
</feature>
<comment type="subcellular location">
    <subcellularLocation>
        <location evidence="1">Cell membrane</location>
        <topology evidence="1">Multi-pass membrane protein</topology>
    </subcellularLocation>
</comment>
<protein>
    <submittedName>
        <fullName evidence="10">DedA family protein</fullName>
    </submittedName>
</protein>
<feature type="non-terminal residue" evidence="10">
    <location>
        <position position="275"/>
    </location>
</feature>
<dbReference type="InterPro" id="IPR051311">
    <property type="entry name" value="DedA_domain"/>
</dbReference>
<dbReference type="Pfam" id="PF09335">
    <property type="entry name" value="VTT_dom"/>
    <property type="match status" value="1"/>
</dbReference>
<comment type="similarity">
    <text evidence="2">Belongs to the DedA family.</text>
</comment>
<keyword evidence="5 8" id="KW-1133">Transmembrane helix</keyword>
<feature type="transmembrane region" description="Helical" evidence="8">
    <location>
        <begin position="138"/>
        <end position="161"/>
    </location>
</feature>
<dbReference type="EMBL" id="JBHLYQ010000129">
    <property type="protein sequence ID" value="MFC0082649.1"/>
    <property type="molecule type" value="Genomic_DNA"/>
</dbReference>
<evidence type="ECO:0000256" key="8">
    <source>
        <dbReference type="SAM" id="Phobius"/>
    </source>
</evidence>
<dbReference type="PANTHER" id="PTHR42709:SF6">
    <property type="entry name" value="UNDECAPRENYL PHOSPHATE TRANSPORTER A"/>
    <property type="match status" value="1"/>
</dbReference>
<comment type="caution">
    <text evidence="10">The sequence shown here is derived from an EMBL/GenBank/DDBJ whole genome shotgun (WGS) entry which is preliminary data.</text>
</comment>
<evidence type="ECO:0000256" key="6">
    <source>
        <dbReference type="ARBA" id="ARBA00023136"/>
    </source>
</evidence>
<name>A0ABV6C8N2_9ACTN</name>
<feature type="transmembrane region" description="Helical" evidence="8">
    <location>
        <begin position="173"/>
        <end position="191"/>
    </location>
</feature>
<evidence type="ECO:0000256" key="3">
    <source>
        <dbReference type="ARBA" id="ARBA00022475"/>
    </source>
</evidence>
<evidence type="ECO:0000256" key="2">
    <source>
        <dbReference type="ARBA" id="ARBA00010792"/>
    </source>
</evidence>
<organism evidence="10 11">
    <name type="scientific">Aciditerrimonas ferrireducens</name>
    <dbReference type="NCBI Taxonomy" id="667306"/>
    <lineage>
        <taxon>Bacteria</taxon>
        <taxon>Bacillati</taxon>
        <taxon>Actinomycetota</taxon>
        <taxon>Acidimicrobiia</taxon>
        <taxon>Acidimicrobiales</taxon>
        <taxon>Acidimicrobiaceae</taxon>
        <taxon>Aciditerrimonas</taxon>
    </lineage>
</organism>
<dbReference type="PANTHER" id="PTHR42709">
    <property type="entry name" value="ALKALINE PHOSPHATASE LIKE PROTEIN"/>
    <property type="match status" value="1"/>
</dbReference>
<evidence type="ECO:0000313" key="11">
    <source>
        <dbReference type="Proteomes" id="UP001589788"/>
    </source>
</evidence>
<evidence type="ECO:0000256" key="1">
    <source>
        <dbReference type="ARBA" id="ARBA00004651"/>
    </source>
</evidence>
<keyword evidence="3" id="KW-1003">Cell membrane</keyword>
<evidence type="ECO:0000256" key="7">
    <source>
        <dbReference type="SAM" id="MobiDB-lite"/>
    </source>
</evidence>
<keyword evidence="11" id="KW-1185">Reference proteome</keyword>
<feature type="region of interest" description="Disordered" evidence="7">
    <location>
        <begin position="207"/>
        <end position="275"/>
    </location>
</feature>
<evidence type="ECO:0000256" key="5">
    <source>
        <dbReference type="ARBA" id="ARBA00022989"/>
    </source>
</evidence>
<evidence type="ECO:0000256" key="4">
    <source>
        <dbReference type="ARBA" id="ARBA00022692"/>
    </source>
</evidence>
<keyword evidence="4 8" id="KW-0812">Transmembrane</keyword>